<evidence type="ECO:0000256" key="2">
    <source>
        <dbReference type="SAM" id="Phobius"/>
    </source>
</evidence>
<proteinExistence type="predicted"/>
<evidence type="ECO:0000313" key="5">
    <source>
        <dbReference type="Proteomes" id="UP000660265"/>
    </source>
</evidence>
<feature type="compositionally biased region" description="Basic residues" evidence="1">
    <location>
        <begin position="281"/>
        <end position="290"/>
    </location>
</feature>
<feature type="region of interest" description="Disordered" evidence="1">
    <location>
        <begin position="238"/>
        <end position="290"/>
    </location>
</feature>
<accession>A0ABQ2EJX4</accession>
<dbReference type="InterPro" id="IPR014044">
    <property type="entry name" value="CAP_dom"/>
</dbReference>
<keyword evidence="5" id="KW-1185">Reference proteome</keyword>
<reference evidence="5" key="1">
    <citation type="journal article" date="2019" name="Int. J. Syst. Evol. Microbiol.">
        <title>The Global Catalogue of Microorganisms (GCM) 10K type strain sequencing project: providing services to taxonomists for standard genome sequencing and annotation.</title>
        <authorList>
            <consortium name="The Broad Institute Genomics Platform"/>
            <consortium name="The Broad Institute Genome Sequencing Center for Infectious Disease"/>
            <person name="Wu L."/>
            <person name="Ma J."/>
        </authorList>
    </citation>
    <scope>NUCLEOTIDE SEQUENCE [LARGE SCALE GENOMIC DNA]</scope>
    <source>
        <strain evidence="5">CGMCC 4.7275</strain>
    </source>
</reference>
<feature type="region of interest" description="Disordered" evidence="1">
    <location>
        <begin position="312"/>
        <end position="406"/>
    </location>
</feature>
<keyword evidence="2" id="KW-1133">Transmembrane helix</keyword>
<gene>
    <name evidence="4" type="ORF">GCM10011583_49290</name>
</gene>
<dbReference type="Gene3D" id="3.40.33.10">
    <property type="entry name" value="CAP"/>
    <property type="match status" value="1"/>
</dbReference>
<feature type="transmembrane region" description="Helical" evidence="2">
    <location>
        <begin position="290"/>
        <end position="310"/>
    </location>
</feature>
<evidence type="ECO:0000313" key="4">
    <source>
        <dbReference type="EMBL" id="GGK11338.1"/>
    </source>
</evidence>
<dbReference type="InterPro" id="IPR035940">
    <property type="entry name" value="CAP_sf"/>
</dbReference>
<protein>
    <recommendedName>
        <fullName evidence="3">SCP domain-containing protein</fullName>
    </recommendedName>
</protein>
<dbReference type="PANTHER" id="PTHR31157">
    <property type="entry name" value="SCP DOMAIN-CONTAINING PROTEIN"/>
    <property type="match status" value="1"/>
</dbReference>
<keyword evidence="2" id="KW-0812">Transmembrane</keyword>
<organism evidence="4 5">
    <name type="scientific">Streptomyces camponoticapitis</name>
    <dbReference type="NCBI Taxonomy" id="1616125"/>
    <lineage>
        <taxon>Bacteria</taxon>
        <taxon>Bacillati</taxon>
        <taxon>Actinomycetota</taxon>
        <taxon>Actinomycetes</taxon>
        <taxon>Kitasatosporales</taxon>
        <taxon>Streptomycetaceae</taxon>
        <taxon>Streptomyces</taxon>
    </lineage>
</organism>
<dbReference type="Pfam" id="PF00188">
    <property type="entry name" value="CAP"/>
    <property type="match status" value="1"/>
</dbReference>
<feature type="compositionally biased region" description="Low complexity" evidence="1">
    <location>
        <begin position="247"/>
        <end position="262"/>
    </location>
</feature>
<feature type="domain" description="SCP" evidence="3">
    <location>
        <begin position="412"/>
        <end position="525"/>
    </location>
</feature>
<dbReference type="Proteomes" id="UP000660265">
    <property type="component" value="Unassembled WGS sequence"/>
</dbReference>
<dbReference type="RefSeq" id="WP_189109722.1">
    <property type="nucleotide sequence ID" value="NZ_BMMV01000017.1"/>
</dbReference>
<dbReference type="SUPFAM" id="SSF55797">
    <property type="entry name" value="PR-1-like"/>
    <property type="match status" value="1"/>
</dbReference>
<sequence length="529" mass="56075">MSSPFKASVVKAAQAGDQPARDRLGHESLPLVHQLVGHALHGHPEVDAVTRETVRHVLAGLDGLRRPADFRSYLVTTTIARIRAHADHVYDPALPRPDFDFVDLMISRLGLTGQHREVAEATRWVDREHHALVALWWLECAGELTRPEVAAALAANTQQVGARVERMEHELETARVVVRALSAEPPCVLLEQLTGGWDGIPSPLWRERIAGHTHECTVCSGYAAGLVPADALVAELPPVPVGSRPDPAGSPSAYGHGSASAGGHDDGGAGSRTRARDAQRRDRRARRRRVVTVTAAVAALVAAAGVAQFVSGERTEDESRASTAVEPEALEPKSAASRTAESAGPSPSPSRTSASPSPSPSRSPSKKAAKPSKPAPDPRPSSADPAPKPDPKPTPDEPQPGGGGFAEQVTTLVNSERSKAGCGPVTANSQLETAALRHSQDMAAKGYFDHNSPDGRDPGDRITAAGYRWTTYGENIARGQQTPESVMEGWMNSPGHRDNILNCAFKEIGVGVHDASGGPWWTQAFGARG</sequence>
<dbReference type="SUPFAM" id="SSF88946">
    <property type="entry name" value="Sigma2 domain of RNA polymerase sigma factors"/>
    <property type="match status" value="1"/>
</dbReference>
<name>A0ABQ2EJX4_9ACTN</name>
<keyword evidence="2" id="KW-0472">Membrane</keyword>
<dbReference type="CDD" id="cd05379">
    <property type="entry name" value="CAP_bacterial"/>
    <property type="match status" value="1"/>
</dbReference>
<dbReference type="PANTHER" id="PTHR31157:SF1">
    <property type="entry name" value="SCP DOMAIN-CONTAINING PROTEIN"/>
    <property type="match status" value="1"/>
</dbReference>
<comment type="caution">
    <text evidence="4">The sequence shown here is derived from an EMBL/GenBank/DDBJ whole genome shotgun (WGS) entry which is preliminary data.</text>
</comment>
<feature type="region of interest" description="Disordered" evidence="1">
    <location>
        <begin position="1"/>
        <end position="23"/>
    </location>
</feature>
<dbReference type="Gene3D" id="1.10.1740.10">
    <property type="match status" value="1"/>
</dbReference>
<evidence type="ECO:0000259" key="3">
    <source>
        <dbReference type="Pfam" id="PF00188"/>
    </source>
</evidence>
<feature type="compositionally biased region" description="Low complexity" evidence="1">
    <location>
        <begin position="349"/>
        <end position="363"/>
    </location>
</feature>
<dbReference type="InterPro" id="IPR013325">
    <property type="entry name" value="RNA_pol_sigma_r2"/>
</dbReference>
<evidence type="ECO:0000256" key="1">
    <source>
        <dbReference type="SAM" id="MobiDB-lite"/>
    </source>
</evidence>
<dbReference type="EMBL" id="BMMV01000017">
    <property type="protein sequence ID" value="GGK11338.1"/>
    <property type="molecule type" value="Genomic_DNA"/>
</dbReference>